<feature type="region of interest" description="Disordered" evidence="1">
    <location>
        <begin position="117"/>
        <end position="136"/>
    </location>
</feature>
<accession>A0A1M6KFR3</accession>
<dbReference type="RefSeq" id="WP_072909263.1">
    <property type="nucleotide sequence ID" value="NZ_FQZT01000010.1"/>
</dbReference>
<dbReference type="InterPro" id="IPR022484">
    <property type="entry name" value="PEP-CTERM/exosrtase_acylTfrase"/>
</dbReference>
<evidence type="ECO:0000313" key="3">
    <source>
        <dbReference type="Proteomes" id="UP000184171"/>
    </source>
</evidence>
<dbReference type="Proteomes" id="UP000184171">
    <property type="component" value="Unassembled WGS sequence"/>
</dbReference>
<dbReference type="OrthoDB" id="5414373at2"/>
<name>A0A1M6KFR3_MALRU</name>
<keyword evidence="3" id="KW-1185">Reference proteome</keyword>
<reference evidence="2 3" key="1">
    <citation type="submission" date="2016-11" db="EMBL/GenBank/DDBJ databases">
        <authorList>
            <person name="Jaros S."/>
            <person name="Januszkiewicz K."/>
            <person name="Wedrychowicz H."/>
        </authorList>
    </citation>
    <scope>NUCLEOTIDE SEQUENCE [LARGE SCALE GENOMIC DNA]</scope>
    <source>
        <strain evidence="2 3">DSM 5091</strain>
    </source>
</reference>
<dbReference type="SUPFAM" id="SSF55729">
    <property type="entry name" value="Acyl-CoA N-acyltransferases (Nat)"/>
    <property type="match status" value="1"/>
</dbReference>
<gene>
    <name evidence="2" type="ORF">SAMN02745165_02701</name>
</gene>
<dbReference type="EMBL" id="FQZT01000010">
    <property type="protein sequence ID" value="SHJ57779.1"/>
    <property type="molecule type" value="Genomic_DNA"/>
</dbReference>
<evidence type="ECO:0000256" key="1">
    <source>
        <dbReference type="SAM" id="MobiDB-lite"/>
    </source>
</evidence>
<dbReference type="STRING" id="1122189.SAMN02745165_02701"/>
<sequence>MSYFTFRKLTPEDSLFPELFKLRYRVYIEEWKFEKPEDHPGGIERNIYDDHAVHLAAILNKEPSVIGTSRLVLDSPHGFPIEENMEITADTSNIPRNKICEISRLCVRGDYSRRRDDKALNGDDSTGSAKEDPKLVNQRREENDIVTGIFKCIAKESRIHGITHWYVGMARGLNVLLKRRGINFEEAGPEIDYHGLRRPYFGPIEKILAKSKLFLDIYTGKTDFPYDENSL</sequence>
<organism evidence="2 3">
    <name type="scientific">Malonomonas rubra DSM 5091</name>
    <dbReference type="NCBI Taxonomy" id="1122189"/>
    <lineage>
        <taxon>Bacteria</taxon>
        <taxon>Pseudomonadati</taxon>
        <taxon>Thermodesulfobacteriota</taxon>
        <taxon>Desulfuromonadia</taxon>
        <taxon>Desulfuromonadales</taxon>
        <taxon>Geopsychrobacteraceae</taxon>
        <taxon>Malonomonas</taxon>
    </lineage>
</organism>
<proteinExistence type="predicted"/>
<evidence type="ECO:0000313" key="2">
    <source>
        <dbReference type="EMBL" id="SHJ57779.1"/>
    </source>
</evidence>
<dbReference type="Gene3D" id="3.40.630.30">
    <property type="match status" value="1"/>
</dbReference>
<dbReference type="NCBIfam" id="TIGR03694">
    <property type="entry name" value="exosort_acyl"/>
    <property type="match status" value="1"/>
</dbReference>
<protein>
    <submittedName>
        <fullName evidence="2">N-acyl amino acid synthase, PEP-CTERM/exosortase system-associated</fullName>
    </submittedName>
</protein>
<dbReference type="Pfam" id="PF13444">
    <property type="entry name" value="Acetyltransf_5"/>
    <property type="match status" value="1"/>
</dbReference>
<dbReference type="InterPro" id="IPR016181">
    <property type="entry name" value="Acyl_CoA_acyltransferase"/>
</dbReference>
<dbReference type="AlphaFoldDB" id="A0A1M6KFR3"/>